<dbReference type="RefSeq" id="WP_076001018.1">
    <property type="nucleotide sequence ID" value="NZ_PKUS01000007.1"/>
</dbReference>
<dbReference type="EMBL" id="PKUS01000007">
    <property type="protein sequence ID" value="PLW69480.1"/>
    <property type="molecule type" value="Genomic_DNA"/>
</dbReference>
<dbReference type="InterPro" id="IPR001537">
    <property type="entry name" value="SpoU_MeTrfase"/>
</dbReference>
<comment type="caution">
    <text evidence="4">The sequence shown here is derived from an EMBL/GenBank/DDBJ whole genome shotgun (WGS) entry which is preliminary data.</text>
</comment>
<evidence type="ECO:0000259" key="3">
    <source>
        <dbReference type="SMART" id="SM00967"/>
    </source>
</evidence>
<dbReference type="Gene3D" id="3.40.1280.10">
    <property type="match status" value="1"/>
</dbReference>
<dbReference type="InterPro" id="IPR029064">
    <property type="entry name" value="Ribosomal_eL30-like_sf"/>
</dbReference>
<proteinExistence type="predicted"/>
<name>A0A2N5X4S9_9GAMM</name>
<dbReference type="SMART" id="SM00967">
    <property type="entry name" value="SpoU_sub_bind"/>
    <property type="match status" value="1"/>
</dbReference>
<keyword evidence="5" id="KW-1185">Reference proteome</keyword>
<dbReference type="InterPro" id="IPR029028">
    <property type="entry name" value="Alpha/beta_knot_MTases"/>
</dbReference>
<evidence type="ECO:0000313" key="5">
    <source>
        <dbReference type="Proteomes" id="UP000235005"/>
    </source>
</evidence>
<dbReference type="PANTHER" id="PTHR46429">
    <property type="entry name" value="23S RRNA (GUANOSINE-2'-O-)-METHYLTRANSFERASE RLMB"/>
    <property type="match status" value="1"/>
</dbReference>
<dbReference type="GO" id="GO:0003723">
    <property type="term" value="F:RNA binding"/>
    <property type="evidence" value="ECO:0007669"/>
    <property type="project" value="InterPro"/>
</dbReference>
<dbReference type="SUPFAM" id="SSF75217">
    <property type="entry name" value="alpha/beta knot"/>
    <property type="match status" value="1"/>
</dbReference>
<gene>
    <name evidence="4" type="ORF">C0039_08125</name>
</gene>
<organism evidence="4 5">
    <name type="scientific">Pseudohalioglobus lutimaris</name>
    <dbReference type="NCBI Taxonomy" id="1737061"/>
    <lineage>
        <taxon>Bacteria</taxon>
        <taxon>Pseudomonadati</taxon>
        <taxon>Pseudomonadota</taxon>
        <taxon>Gammaproteobacteria</taxon>
        <taxon>Cellvibrionales</taxon>
        <taxon>Halieaceae</taxon>
        <taxon>Pseudohalioglobus</taxon>
    </lineage>
</organism>
<dbReference type="GO" id="GO:0008173">
    <property type="term" value="F:RNA methyltransferase activity"/>
    <property type="evidence" value="ECO:0007669"/>
    <property type="project" value="InterPro"/>
</dbReference>
<evidence type="ECO:0000313" key="4">
    <source>
        <dbReference type="EMBL" id="PLW69480.1"/>
    </source>
</evidence>
<dbReference type="Pfam" id="PF00588">
    <property type="entry name" value="SpoU_methylase"/>
    <property type="match status" value="1"/>
</dbReference>
<dbReference type="AlphaFoldDB" id="A0A2N5X4S9"/>
<dbReference type="OrthoDB" id="9785673at2"/>
<dbReference type="Proteomes" id="UP000235005">
    <property type="component" value="Unassembled WGS sequence"/>
</dbReference>
<reference evidence="4 5" key="1">
    <citation type="submission" date="2018-01" db="EMBL/GenBank/DDBJ databases">
        <title>The draft genome sequence of Halioglobus lutimaris HF004.</title>
        <authorList>
            <person name="Du Z.-J."/>
            <person name="Shi M.-J."/>
        </authorList>
    </citation>
    <scope>NUCLEOTIDE SEQUENCE [LARGE SCALE GENOMIC DNA]</scope>
    <source>
        <strain evidence="4 5">HF004</strain>
    </source>
</reference>
<dbReference type="CDD" id="cd18095">
    <property type="entry name" value="SpoU-like_rRNA-MTase"/>
    <property type="match status" value="1"/>
</dbReference>
<dbReference type="Gene3D" id="3.30.1330.30">
    <property type="match status" value="1"/>
</dbReference>
<protein>
    <submittedName>
        <fullName evidence="4">RNA methyltransferase</fullName>
    </submittedName>
</protein>
<dbReference type="GO" id="GO:0006396">
    <property type="term" value="P:RNA processing"/>
    <property type="evidence" value="ECO:0007669"/>
    <property type="project" value="InterPro"/>
</dbReference>
<feature type="domain" description="RNA 2-O ribose methyltransferase substrate binding" evidence="3">
    <location>
        <begin position="20"/>
        <end position="98"/>
    </location>
</feature>
<dbReference type="GO" id="GO:0032259">
    <property type="term" value="P:methylation"/>
    <property type="evidence" value="ECO:0007669"/>
    <property type="project" value="UniProtKB-KW"/>
</dbReference>
<dbReference type="Pfam" id="PF08032">
    <property type="entry name" value="SpoU_sub_bind"/>
    <property type="match status" value="1"/>
</dbReference>
<dbReference type="InterPro" id="IPR013123">
    <property type="entry name" value="SpoU_subst-bd"/>
</dbReference>
<accession>A0A2N5X4S9</accession>
<dbReference type="SUPFAM" id="SSF55315">
    <property type="entry name" value="L30e-like"/>
    <property type="match status" value="1"/>
</dbReference>
<evidence type="ECO:0000256" key="1">
    <source>
        <dbReference type="ARBA" id="ARBA00022603"/>
    </source>
</evidence>
<evidence type="ECO:0000256" key="2">
    <source>
        <dbReference type="ARBA" id="ARBA00022679"/>
    </source>
</evidence>
<keyword evidence="1 4" id="KW-0489">Methyltransferase</keyword>
<keyword evidence="2 4" id="KW-0808">Transferase</keyword>
<sequence length="262" mass="28270">MPSDSAEYTRKKAFFERTLTIYGRKPALEALRDSKLQCQTLHLAESNRSGGIIAELTRAANERGIPVQFHNRQALSRISRNGKQDQGVALDILCPAFRSLQTYLEELPTLRQQRILALDGISNPQNLGMLLRSATAGNIDAVLWSRKGNAALGPLVTKASAGTLYRAPLVTCDSLAAALQQLRQSGVDICSLRADASQSLFDHQPQSHVAYVLGNETDGVSSEVNALATTGLCIPMNNAVESLNVAVTASLIAFAQHFQAGR</sequence>
<dbReference type="InterPro" id="IPR004441">
    <property type="entry name" value="rRNA_MeTrfase_TrmH"/>
</dbReference>
<dbReference type="InterPro" id="IPR029026">
    <property type="entry name" value="tRNA_m1G_MTases_N"/>
</dbReference>
<dbReference type="GO" id="GO:0005829">
    <property type="term" value="C:cytosol"/>
    <property type="evidence" value="ECO:0007669"/>
    <property type="project" value="TreeGrafter"/>
</dbReference>
<dbReference type="PANTHER" id="PTHR46429:SF1">
    <property type="entry name" value="23S RRNA (GUANOSINE-2'-O-)-METHYLTRANSFERASE RLMB"/>
    <property type="match status" value="1"/>
</dbReference>